<dbReference type="PANTHER" id="PTHR33406">
    <property type="entry name" value="MEMBRANE PROTEIN MJ1562-RELATED"/>
    <property type="match status" value="1"/>
</dbReference>
<keyword evidence="10" id="KW-1185">Reference proteome</keyword>
<evidence type="ECO:0000313" key="9">
    <source>
        <dbReference type="EMBL" id="KAA0024934.1"/>
    </source>
</evidence>
<evidence type="ECO:0000313" key="10">
    <source>
        <dbReference type="Proteomes" id="UP000322244"/>
    </source>
</evidence>
<keyword evidence="5 7" id="KW-1133">Transmembrane helix</keyword>
<feature type="transmembrane region" description="Helical" evidence="7">
    <location>
        <begin position="20"/>
        <end position="42"/>
    </location>
</feature>
<dbReference type="RefSeq" id="WP_149428710.1">
    <property type="nucleotide sequence ID" value="NZ_VLNY01000001.1"/>
</dbReference>
<feature type="transmembrane region" description="Helical" evidence="7">
    <location>
        <begin position="193"/>
        <end position="211"/>
    </location>
</feature>
<evidence type="ECO:0000256" key="2">
    <source>
        <dbReference type="ARBA" id="ARBA00010157"/>
    </source>
</evidence>
<feature type="transmembrane region" description="Helical" evidence="7">
    <location>
        <begin position="251"/>
        <end position="273"/>
    </location>
</feature>
<evidence type="ECO:0000256" key="4">
    <source>
        <dbReference type="ARBA" id="ARBA00022692"/>
    </source>
</evidence>
<proteinExistence type="inferred from homology"/>
<keyword evidence="3" id="KW-1003">Cell membrane</keyword>
<evidence type="ECO:0000259" key="8">
    <source>
        <dbReference type="PROSITE" id="PS50156"/>
    </source>
</evidence>
<dbReference type="Pfam" id="PF03176">
    <property type="entry name" value="MMPL"/>
    <property type="match status" value="2"/>
</dbReference>
<dbReference type="SUPFAM" id="SSF82866">
    <property type="entry name" value="Multidrug efflux transporter AcrB transmembrane domain"/>
    <property type="match status" value="2"/>
</dbReference>
<evidence type="ECO:0000256" key="1">
    <source>
        <dbReference type="ARBA" id="ARBA00004651"/>
    </source>
</evidence>
<feature type="transmembrane region" description="Helical" evidence="7">
    <location>
        <begin position="591"/>
        <end position="612"/>
    </location>
</feature>
<keyword evidence="6 7" id="KW-0472">Membrane</keyword>
<feature type="domain" description="SSD" evidence="8">
    <location>
        <begin position="592"/>
        <end position="722"/>
    </location>
</feature>
<feature type="transmembrane region" description="Helical" evidence="7">
    <location>
        <begin position="665"/>
        <end position="693"/>
    </location>
</feature>
<dbReference type="InterPro" id="IPR004869">
    <property type="entry name" value="MMPL_dom"/>
</dbReference>
<dbReference type="EMBL" id="VLNY01000001">
    <property type="protein sequence ID" value="KAA0024934.1"/>
    <property type="molecule type" value="Genomic_DNA"/>
</dbReference>
<feature type="transmembrane region" description="Helical" evidence="7">
    <location>
        <begin position="327"/>
        <end position="354"/>
    </location>
</feature>
<evidence type="ECO:0000256" key="3">
    <source>
        <dbReference type="ARBA" id="ARBA00022475"/>
    </source>
</evidence>
<feature type="transmembrane region" description="Helical" evidence="7">
    <location>
        <begin position="218"/>
        <end position="239"/>
    </location>
</feature>
<feature type="transmembrane region" description="Helical" evidence="7">
    <location>
        <begin position="294"/>
        <end position="315"/>
    </location>
</feature>
<feature type="domain" description="SSD" evidence="8">
    <location>
        <begin position="253"/>
        <end position="348"/>
    </location>
</feature>
<dbReference type="PROSITE" id="PS50156">
    <property type="entry name" value="SSD"/>
    <property type="match status" value="2"/>
</dbReference>
<reference evidence="9 10" key="1">
    <citation type="submission" date="2019-07" db="EMBL/GenBank/DDBJ databases">
        <title>Rhodococcus cavernicolus sp. nov., isolated from a cave.</title>
        <authorList>
            <person name="Lee S.D."/>
        </authorList>
    </citation>
    <scope>NUCLEOTIDE SEQUENCE [LARGE SCALE GENOMIC DNA]</scope>
    <source>
        <strain evidence="9 10">C1-24</strain>
    </source>
</reference>
<dbReference type="OrthoDB" id="2365435at2"/>
<dbReference type="AlphaFoldDB" id="A0A5A7SH32"/>
<dbReference type="Gene3D" id="1.20.1640.10">
    <property type="entry name" value="Multidrug efflux transporter AcrB transmembrane domain"/>
    <property type="match status" value="2"/>
</dbReference>
<comment type="subcellular location">
    <subcellularLocation>
        <location evidence="1">Cell membrane</location>
        <topology evidence="1">Multi-pass membrane protein</topology>
    </subcellularLocation>
</comment>
<comment type="similarity">
    <text evidence="2">Belongs to the resistance-nodulation-cell division (RND) (TC 2.A.6) family. MmpL subfamily.</text>
</comment>
<evidence type="ECO:0000256" key="5">
    <source>
        <dbReference type="ARBA" id="ARBA00022989"/>
    </source>
</evidence>
<accession>A0A5A7SH32</accession>
<dbReference type="InterPro" id="IPR000731">
    <property type="entry name" value="SSD"/>
</dbReference>
<dbReference type="GO" id="GO:0005886">
    <property type="term" value="C:plasma membrane"/>
    <property type="evidence" value="ECO:0007669"/>
    <property type="project" value="UniProtKB-SubCell"/>
</dbReference>
<dbReference type="Proteomes" id="UP000322244">
    <property type="component" value="Unassembled WGS sequence"/>
</dbReference>
<evidence type="ECO:0000256" key="7">
    <source>
        <dbReference type="SAM" id="Phobius"/>
    </source>
</evidence>
<feature type="transmembrane region" description="Helical" evidence="7">
    <location>
        <begin position="699"/>
        <end position="720"/>
    </location>
</feature>
<dbReference type="PANTHER" id="PTHR33406:SF6">
    <property type="entry name" value="MEMBRANE PROTEIN YDGH-RELATED"/>
    <property type="match status" value="1"/>
</dbReference>
<sequence>MGDKAEIQQKPTARRVARGWPVFAIIAVAIMAFLAGGFGGSYQGKLGEVQKNDNASFLPGSAESTKASDESAKFLKIESIPGFVVFHRDSGLTADDKGRIEKARAAVAAVPGVDKQGLLPAQFSDDATTASLFVPLVAKDNGVTVNGQDLSTNEQNVVDAARQAATADGLEVLPAGPGGLLVAFIDSFNGLDGALLGSALIVVIVILLFVYRSPVLWIFPILADVLALGIASLVIYYLAKHDVITLNGQSQGILSVLVLGAGTDYALLLTSRYREELHEYDNRFDAMITAWKESAAAIFASAATVIAGLLCLTFSELNSNKGLGPVAAIGIACTVLVMMTFLPVALALAGRWVFWPRRPRTDHQSDISTHGLWGRIAGTVVGRRRPAWIGATVILLFCVLGVTMLNTSGLTVQDSFTTNPDAVVGQRLYDAKFDKGAGAPAVIVTNAAAADEVIKRASSIEGVAQKPGSVCVQVDIAKVTALAGQSGGGGAPAAAACPPAALQVEPIDGRTVVNANLVDSYDSPAAIDTVKRLRSALHAIPNADVMIGGSTASTLDVQQAAVHDRNLIIPIVLAVIFVVLALLLRSLLAPVLLIASVVLSFGATLGVSAFAFEHIFHFAGADQSFPLFAFVFLVALGIDYNIFLMTRVREESLEFGTREGIRRGLSVTGGVITSAGIVLAATFAVLTVIPLVFLAEIGFAVAFGVLLDTILVRSILVPALSHDIGKKIWWPSALSTAKD</sequence>
<feature type="transmembrane region" description="Helical" evidence="7">
    <location>
        <begin position="624"/>
        <end position="644"/>
    </location>
</feature>
<dbReference type="InterPro" id="IPR050545">
    <property type="entry name" value="Mycobact_MmpL"/>
</dbReference>
<feature type="transmembrane region" description="Helical" evidence="7">
    <location>
        <begin position="387"/>
        <end position="405"/>
    </location>
</feature>
<protein>
    <submittedName>
        <fullName evidence="9">MMPL family transporter</fullName>
    </submittedName>
</protein>
<feature type="transmembrane region" description="Helical" evidence="7">
    <location>
        <begin position="567"/>
        <end position="584"/>
    </location>
</feature>
<keyword evidence="4 7" id="KW-0812">Transmembrane</keyword>
<comment type="caution">
    <text evidence="9">The sequence shown here is derived from an EMBL/GenBank/DDBJ whole genome shotgun (WGS) entry which is preliminary data.</text>
</comment>
<organism evidence="9 10">
    <name type="scientific">Antrihabitans cavernicola</name>
    <dbReference type="NCBI Taxonomy" id="2495913"/>
    <lineage>
        <taxon>Bacteria</taxon>
        <taxon>Bacillati</taxon>
        <taxon>Actinomycetota</taxon>
        <taxon>Actinomycetes</taxon>
        <taxon>Mycobacteriales</taxon>
        <taxon>Nocardiaceae</taxon>
        <taxon>Antrihabitans</taxon>
    </lineage>
</organism>
<evidence type="ECO:0000256" key="6">
    <source>
        <dbReference type="ARBA" id="ARBA00023136"/>
    </source>
</evidence>
<name>A0A5A7SH32_9NOCA</name>
<gene>
    <name evidence="9" type="ORF">FOY51_03165</name>
</gene>